<dbReference type="OMA" id="ADVPSME"/>
<protein>
    <submittedName>
        <fullName evidence="2">Uncharacterized protein</fullName>
    </submittedName>
</protein>
<dbReference type="GeneID" id="9591399"/>
<evidence type="ECO:0000313" key="2">
    <source>
        <dbReference type="EMBL" id="EFI95076.1"/>
    </source>
</evidence>
<dbReference type="InParanoid" id="D8Q8J5"/>
<dbReference type="VEuPathDB" id="FungiDB:SCHCODRAFT_01214686"/>
<feature type="compositionally biased region" description="Low complexity" evidence="1">
    <location>
        <begin position="173"/>
        <end position="188"/>
    </location>
</feature>
<feature type="region of interest" description="Disordered" evidence="1">
    <location>
        <begin position="172"/>
        <end position="465"/>
    </location>
</feature>
<dbReference type="KEGG" id="scm:SCHCO_01214686"/>
<gene>
    <name evidence="2" type="ORF">SCHCODRAFT_235772</name>
</gene>
<organism evidence="3">
    <name type="scientific">Schizophyllum commune (strain H4-8 / FGSC 9210)</name>
    <name type="common">Split gill fungus</name>
    <dbReference type="NCBI Taxonomy" id="578458"/>
    <lineage>
        <taxon>Eukaryota</taxon>
        <taxon>Fungi</taxon>
        <taxon>Dikarya</taxon>
        <taxon>Basidiomycota</taxon>
        <taxon>Agaricomycotina</taxon>
        <taxon>Agaricomycetes</taxon>
        <taxon>Agaricomycetidae</taxon>
        <taxon>Agaricales</taxon>
        <taxon>Schizophyllaceae</taxon>
        <taxon>Schizophyllum</taxon>
    </lineage>
</organism>
<dbReference type="AlphaFoldDB" id="D8Q8J5"/>
<accession>D8Q8J5</accession>
<dbReference type="HOGENOM" id="CLU_588144_0_0_1"/>
<dbReference type="RefSeq" id="XP_003029979.1">
    <property type="nucleotide sequence ID" value="XM_003029933.1"/>
</dbReference>
<sequence length="465" mass="48945">MQTKNQKHHPPTTPGAVYYTHGYSMGSDEVALMETIIAVQKRAVEYLDSNESNSDPRLRLVASRVAQWLPESIEHEAEKAKAAVRRIAIELDDLWYNHRDTMEKLTKGDEELDPKALERAMRPREEAEAAHKAPLFDITVKRDGQEISLDNGPIVIAPGSSKVVFTCKRRRAPAAQPTANATAAPRVAAADKGKASAHAAPITTTAPTTDDPATTEPISAGSNATSAAPRSKTPASRRAANKEKDAGEGEGTDSPNIPTPIPRATPEKKRKPSSRIEKAQIPALDLSGGAAEEEAPAPPQDDAAEGDAPEPAPVAGPSKPRRASSRKAASSKAPEPKAASPKPAKARAAAKAAATKAATKAATTKAAATKPAASKAATKPAPSKAADKKPVASRAPTPKAPEPQETAAGPSKPSANKRKRTEEVEEEPTAAEEARPTKGRKATKAQTTVEPARRSTRSRSTVPRD</sequence>
<dbReference type="Proteomes" id="UP000007431">
    <property type="component" value="Unassembled WGS sequence"/>
</dbReference>
<dbReference type="OrthoDB" id="10485654at2759"/>
<feature type="compositionally biased region" description="Low complexity" evidence="1">
    <location>
        <begin position="326"/>
        <end position="384"/>
    </location>
</feature>
<keyword evidence="3" id="KW-1185">Reference proteome</keyword>
<proteinExistence type="predicted"/>
<evidence type="ECO:0000256" key="1">
    <source>
        <dbReference type="SAM" id="MobiDB-lite"/>
    </source>
</evidence>
<dbReference type="EMBL" id="GL377308">
    <property type="protein sequence ID" value="EFI95076.1"/>
    <property type="molecule type" value="Genomic_DNA"/>
</dbReference>
<reference evidence="2 3" key="1">
    <citation type="journal article" date="2010" name="Nat. Biotechnol.">
        <title>Genome sequence of the model mushroom Schizophyllum commune.</title>
        <authorList>
            <person name="Ohm R.A."/>
            <person name="de Jong J.F."/>
            <person name="Lugones L.G."/>
            <person name="Aerts A."/>
            <person name="Kothe E."/>
            <person name="Stajich J.E."/>
            <person name="de Vries R.P."/>
            <person name="Record E."/>
            <person name="Levasseur A."/>
            <person name="Baker S.E."/>
            <person name="Bartholomew K.A."/>
            <person name="Coutinho P.M."/>
            <person name="Erdmann S."/>
            <person name="Fowler T.J."/>
            <person name="Gathman A.C."/>
            <person name="Lombard V."/>
            <person name="Henrissat B."/>
            <person name="Knabe N."/>
            <person name="Kuees U."/>
            <person name="Lilly W.W."/>
            <person name="Lindquist E."/>
            <person name="Lucas S."/>
            <person name="Magnuson J.K."/>
            <person name="Piumi F."/>
            <person name="Raudaskoski M."/>
            <person name="Salamov A."/>
            <person name="Schmutz J."/>
            <person name="Schwarze F.W.M.R."/>
            <person name="vanKuyk P.A."/>
            <person name="Horton J.S."/>
            <person name="Grigoriev I.V."/>
            <person name="Woesten H.A.B."/>
        </authorList>
    </citation>
    <scope>NUCLEOTIDE SEQUENCE [LARGE SCALE GENOMIC DNA]</scope>
    <source>
        <strain evidence="3">H4-8 / FGSC 9210</strain>
    </source>
</reference>
<feature type="compositionally biased region" description="Low complexity" evidence="1">
    <location>
        <begin position="195"/>
        <end position="218"/>
    </location>
</feature>
<name>D8Q8J5_SCHCM</name>
<evidence type="ECO:0000313" key="3">
    <source>
        <dbReference type="Proteomes" id="UP000007431"/>
    </source>
</evidence>